<evidence type="ECO:0000313" key="2">
    <source>
        <dbReference type="Proteomes" id="UP000442714"/>
    </source>
</evidence>
<sequence>MMERLEQFLAAAGSGKVPEAVAARQGQIGAYRDAYLAAAAISKADGTPVYGLDVLPGHLSGQAPDGKDIADIETAIMQSHKIGSPPDFSAFSARAIHLAKLYAIAAGGTPVSQRSFDMLSACFEDADFAAAIPARASYSCGDVIPATHWLSDFLEWARARDADFRLQSGEAMALINGGFVQVGSAIEPLMAAGRLWKHLLVVQKASAAAIGALRPGFQAAGDRADGWMEEAMRFVSGELPLSASGHRVQPPVSVRAMPQVTESLGLAIRGFAQEIDRALGRPSSNPLLVQDEAGEARIAESGAFLMPELARLARSLTEALLLCASASVRRMQALTHPEILERAWGGKLVKVQMQTIQIPKLGMSRFELANRRYGASGGFSAASTSLGVEDLWTNGTDANLDLGTCIERVEEIHALEFLLARICAHADAEGLDEAIQPDLMGRSRKLLASECEQAEIPACLPFLDL</sequence>
<dbReference type="Gene3D" id="1.10.275.10">
    <property type="entry name" value="Fumarase/aspartase (N-terminal domain)"/>
    <property type="match status" value="1"/>
</dbReference>
<dbReference type="InterPro" id="IPR008948">
    <property type="entry name" value="L-Aspartase-like"/>
</dbReference>
<dbReference type="Proteomes" id="UP000442714">
    <property type="component" value="Unassembled WGS sequence"/>
</dbReference>
<dbReference type="InterPro" id="IPR024083">
    <property type="entry name" value="Fumarase/histidase_N"/>
</dbReference>
<dbReference type="RefSeq" id="WP_160604149.1">
    <property type="nucleotide sequence ID" value="NZ_WTYX01000001.1"/>
</dbReference>
<dbReference type="OrthoDB" id="9806955at2"/>
<reference evidence="1 2" key="1">
    <citation type="submission" date="2019-12" db="EMBL/GenBank/DDBJ databases">
        <title>Genomic-based taxomic classification of the family Erythrobacteraceae.</title>
        <authorList>
            <person name="Xu L."/>
        </authorList>
    </citation>
    <scope>NUCLEOTIDE SEQUENCE [LARGE SCALE GENOMIC DNA]</scope>
    <source>
        <strain evidence="1 2">KCTC 52763</strain>
    </source>
</reference>
<gene>
    <name evidence="1" type="ORF">GRI41_07630</name>
</gene>
<dbReference type="GO" id="GO:0016841">
    <property type="term" value="F:ammonia-lyase activity"/>
    <property type="evidence" value="ECO:0007669"/>
    <property type="project" value="UniProtKB-ARBA"/>
</dbReference>
<name>A0A844ZUN0_9SPHN</name>
<dbReference type="InterPro" id="IPR001106">
    <property type="entry name" value="Aromatic_Lyase"/>
</dbReference>
<comment type="caution">
    <text evidence="1">The sequence shown here is derived from an EMBL/GenBank/DDBJ whole genome shotgun (WGS) entry which is preliminary data.</text>
</comment>
<protein>
    <submittedName>
        <fullName evidence="1">Uncharacterized protein</fullName>
    </submittedName>
</protein>
<proteinExistence type="predicted"/>
<dbReference type="AlphaFoldDB" id="A0A844ZUN0"/>
<keyword evidence="2" id="KW-1185">Reference proteome</keyword>
<dbReference type="Pfam" id="PF00221">
    <property type="entry name" value="Lyase_aromatic"/>
    <property type="match status" value="2"/>
</dbReference>
<dbReference type="SUPFAM" id="SSF48557">
    <property type="entry name" value="L-aspartase-like"/>
    <property type="match status" value="1"/>
</dbReference>
<accession>A0A844ZUN0</accession>
<dbReference type="EMBL" id="WTYX01000001">
    <property type="protein sequence ID" value="MXO90686.1"/>
    <property type="molecule type" value="Genomic_DNA"/>
</dbReference>
<organism evidence="1 2">
    <name type="scientific">Pontixanthobacter aquaemixtae</name>
    <dbReference type="NCBI Taxonomy" id="1958940"/>
    <lineage>
        <taxon>Bacteria</taxon>
        <taxon>Pseudomonadati</taxon>
        <taxon>Pseudomonadota</taxon>
        <taxon>Alphaproteobacteria</taxon>
        <taxon>Sphingomonadales</taxon>
        <taxon>Erythrobacteraceae</taxon>
        <taxon>Pontixanthobacter</taxon>
    </lineage>
</organism>
<evidence type="ECO:0000313" key="1">
    <source>
        <dbReference type="EMBL" id="MXO90686.1"/>
    </source>
</evidence>
<dbReference type="Gene3D" id="1.20.200.10">
    <property type="entry name" value="Fumarase/aspartase (Central domain)"/>
    <property type="match status" value="1"/>
</dbReference>